<organism evidence="1 2">
    <name type="scientific">Persea americana</name>
    <name type="common">Avocado</name>
    <dbReference type="NCBI Taxonomy" id="3435"/>
    <lineage>
        <taxon>Eukaryota</taxon>
        <taxon>Viridiplantae</taxon>
        <taxon>Streptophyta</taxon>
        <taxon>Embryophyta</taxon>
        <taxon>Tracheophyta</taxon>
        <taxon>Spermatophyta</taxon>
        <taxon>Magnoliopsida</taxon>
        <taxon>Magnoliidae</taxon>
        <taxon>Laurales</taxon>
        <taxon>Lauraceae</taxon>
        <taxon>Persea</taxon>
    </lineage>
</organism>
<comment type="caution">
    <text evidence="1">The sequence shown here is derived from an EMBL/GenBank/DDBJ whole genome shotgun (WGS) entry which is preliminary data.</text>
</comment>
<evidence type="ECO:0000313" key="1">
    <source>
        <dbReference type="EMBL" id="KAJ8632147.1"/>
    </source>
</evidence>
<accession>A0ACC2LGC5</accession>
<dbReference type="EMBL" id="CM056816">
    <property type="protein sequence ID" value="KAJ8632147.1"/>
    <property type="molecule type" value="Genomic_DNA"/>
</dbReference>
<proteinExistence type="predicted"/>
<sequence>MVIPSSVKSGRGNSPAALCRLSVAVDVLRSFLDVACQSPLSELAEDLAYYVGIVASPLQMARSARESVSSIGSKVVWILALCAELTRLSKGPAFNVVEPLHLAKKGALEFDYATICDWVVLVTP</sequence>
<dbReference type="Proteomes" id="UP001234297">
    <property type="component" value="Chromosome 8"/>
</dbReference>
<keyword evidence="2" id="KW-1185">Reference proteome</keyword>
<reference evidence="1 2" key="1">
    <citation type="journal article" date="2022" name="Hortic Res">
        <title>A haplotype resolved chromosomal level avocado genome allows analysis of novel avocado genes.</title>
        <authorList>
            <person name="Nath O."/>
            <person name="Fletcher S.J."/>
            <person name="Hayward A."/>
            <person name="Shaw L.M."/>
            <person name="Masouleh A.K."/>
            <person name="Furtado A."/>
            <person name="Henry R.J."/>
            <person name="Mitter N."/>
        </authorList>
    </citation>
    <scope>NUCLEOTIDE SEQUENCE [LARGE SCALE GENOMIC DNA]</scope>
    <source>
        <strain evidence="2">cv. Hass</strain>
    </source>
</reference>
<protein>
    <submittedName>
        <fullName evidence="1">Uncharacterized protein</fullName>
    </submittedName>
</protein>
<evidence type="ECO:0000313" key="2">
    <source>
        <dbReference type="Proteomes" id="UP001234297"/>
    </source>
</evidence>
<name>A0ACC2LGC5_PERAE</name>
<gene>
    <name evidence="1" type="ORF">MRB53_025483</name>
</gene>